<organism evidence="1">
    <name type="scientific">Rhizophora mucronata</name>
    <name type="common">Asiatic mangrove</name>
    <dbReference type="NCBI Taxonomy" id="61149"/>
    <lineage>
        <taxon>Eukaryota</taxon>
        <taxon>Viridiplantae</taxon>
        <taxon>Streptophyta</taxon>
        <taxon>Embryophyta</taxon>
        <taxon>Tracheophyta</taxon>
        <taxon>Spermatophyta</taxon>
        <taxon>Magnoliopsida</taxon>
        <taxon>eudicotyledons</taxon>
        <taxon>Gunneridae</taxon>
        <taxon>Pentapetalae</taxon>
        <taxon>rosids</taxon>
        <taxon>fabids</taxon>
        <taxon>Malpighiales</taxon>
        <taxon>Rhizophoraceae</taxon>
        <taxon>Rhizophora</taxon>
    </lineage>
</organism>
<protein>
    <submittedName>
        <fullName evidence="1">Uncharacterized protein</fullName>
    </submittedName>
</protein>
<accession>A0A2P2PDL9</accession>
<dbReference type="EMBL" id="GGEC01072322">
    <property type="protein sequence ID" value="MBX52806.1"/>
    <property type="molecule type" value="Transcribed_RNA"/>
</dbReference>
<reference evidence="1" key="1">
    <citation type="submission" date="2018-02" db="EMBL/GenBank/DDBJ databases">
        <title>Rhizophora mucronata_Transcriptome.</title>
        <authorList>
            <person name="Meera S.P."/>
            <person name="Sreeshan A."/>
            <person name="Augustine A."/>
        </authorList>
    </citation>
    <scope>NUCLEOTIDE SEQUENCE</scope>
    <source>
        <tissue evidence="1">Leaf</tissue>
    </source>
</reference>
<proteinExistence type="predicted"/>
<dbReference type="AlphaFoldDB" id="A0A2P2PDL9"/>
<sequence>MTFIEIVMLGRIKMSTLEHVSQKINPIYL</sequence>
<name>A0A2P2PDL9_RHIMU</name>
<evidence type="ECO:0000313" key="1">
    <source>
        <dbReference type="EMBL" id="MBX52806.1"/>
    </source>
</evidence>